<dbReference type="PANTHER" id="PTHR22911">
    <property type="entry name" value="ACYL-MALONYL CONDENSING ENZYME-RELATED"/>
    <property type="match status" value="1"/>
</dbReference>
<feature type="transmembrane region" description="Helical" evidence="1">
    <location>
        <begin position="137"/>
        <end position="154"/>
    </location>
</feature>
<sequence length="279" mass="28982">MGLMTLAMLLFATNDAIVKAYMGPLSVAQALGVRGVFATLGVAAWLAVSGTRFSLRGYWHPLVLGRSLAEGLAVFFLFQALWRMPIGDVTAVSQSMPMFLLPIAVLVLGEKVSPVQWLAVTCGFVGIMLVARPFSAGFDPAIGLVLATTVCFVFRDITVKFLPAHIASGTVTFSTVSVVMVAALALATAQGLAPMGVEQTLMIGLAGLLLAGGQAAIIQAFRIAPVSQVGPFNYTKTAFALVIGMVFFGERPDAVTFTGMGLIVASGIAIAAGLGRPKG</sequence>
<reference evidence="3 4" key="1">
    <citation type="submission" date="2018-03" db="EMBL/GenBank/DDBJ databases">
        <title>Genome sequencing of Phreatobacter sp.</title>
        <authorList>
            <person name="Kim S.-J."/>
            <person name="Heo J."/>
            <person name="Kwon S.-W."/>
        </authorList>
    </citation>
    <scope>NUCLEOTIDE SEQUENCE [LARGE SCALE GENOMIC DNA]</scope>
    <source>
        <strain evidence="3 4">S-12</strain>
    </source>
</reference>
<keyword evidence="4" id="KW-1185">Reference proteome</keyword>
<dbReference type="InterPro" id="IPR037185">
    <property type="entry name" value="EmrE-like"/>
</dbReference>
<dbReference type="EMBL" id="CP027668">
    <property type="protein sequence ID" value="AVO46049.1"/>
    <property type="molecule type" value="Genomic_DNA"/>
</dbReference>
<dbReference type="SUPFAM" id="SSF103481">
    <property type="entry name" value="Multidrug resistance efflux transporter EmrE"/>
    <property type="match status" value="2"/>
</dbReference>
<dbReference type="PANTHER" id="PTHR22911:SF103">
    <property type="entry name" value="BLR2811 PROTEIN"/>
    <property type="match status" value="1"/>
</dbReference>
<dbReference type="Proteomes" id="UP000237889">
    <property type="component" value="Chromosome"/>
</dbReference>
<dbReference type="InterPro" id="IPR000620">
    <property type="entry name" value="EamA_dom"/>
</dbReference>
<dbReference type="Pfam" id="PF00892">
    <property type="entry name" value="EamA"/>
    <property type="match status" value="2"/>
</dbReference>
<dbReference type="GO" id="GO:0016020">
    <property type="term" value="C:membrane"/>
    <property type="evidence" value="ECO:0007669"/>
    <property type="project" value="InterPro"/>
</dbReference>
<evidence type="ECO:0000259" key="2">
    <source>
        <dbReference type="Pfam" id="PF00892"/>
    </source>
</evidence>
<proteinExistence type="predicted"/>
<gene>
    <name evidence="3" type="ORF">C6569_13760</name>
</gene>
<feature type="transmembrane region" description="Helical" evidence="1">
    <location>
        <begin position="255"/>
        <end position="275"/>
    </location>
</feature>
<keyword evidence="1" id="KW-0472">Membrane</keyword>
<feature type="domain" description="EamA" evidence="2">
    <location>
        <begin position="141"/>
        <end position="266"/>
    </location>
</feature>
<feature type="transmembrane region" description="Helical" evidence="1">
    <location>
        <begin position="201"/>
        <end position="221"/>
    </location>
</feature>
<organism evidence="3 4">
    <name type="scientific">Phreatobacter cathodiphilus</name>
    <dbReference type="NCBI Taxonomy" id="1868589"/>
    <lineage>
        <taxon>Bacteria</taxon>
        <taxon>Pseudomonadati</taxon>
        <taxon>Pseudomonadota</taxon>
        <taxon>Alphaproteobacteria</taxon>
        <taxon>Hyphomicrobiales</taxon>
        <taxon>Phreatobacteraceae</taxon>
        <taxon>Phreatobacter</taxon>
    </lineage>
</organism>
<keyword evidence="1" id="KW-0812">Transmembrane</keyword>
<feature type="transmembrane region" description="Helical" evidence="1">
    <location>
        <begin position="67"/>
        <end position="85"/>
    </location>
</feature>
<keyword evidence="1" id="KW-1133">Transmembrane helix</keyword>
<feature type="domain" description="EamA" evidence="2">
    <location>
        <begin position="3"/>
        <end position="131"/>
    </location>
</feature>
<evidence type="ECO:0000313" key="4">
    <source>
        <dbReference type="Proteomes" id="UP000237889"/>
    </source>
</evidence>
<dbReference type="KEGG" id="phr:C6569_13760"/>
<dbReference type="AlphaFoldDB" id="A0A2S0NCZ6"/>
<evidence type="ECO:0000313" key="3">
    <source>
        <dbReference type="EMBL" id="AVO46049.1"/>
    </source>
</evidence>
<feature type="transmembrane region" description="Helical" evidence="1">
    <location>
        <begin position="36"/>
        <end position="55"/>
    </location>
</feature>
<accession>A0A2S0NCZ6</accession>
<feature type="transmembrane region" description="Helical" evidence="1">
    <location>
        <begin position="166"/>
        <end position="189"/>
    </location>
</feature>
<name>A0A2S0NCZ6_9HYPH</name>
<protein>
    <recommendedName>
        <fullName evidence="2">EamA domain-containing protein</fullName>
    </recommendedName>
</protein>
<evidence type="ECO:0000256" key="1">
    <source>
        <dbReference type="SAM" id="Phobius"/>
    </source>
</evidence>
<dbReference type="Gene3D" id="1.10.3730.20">
    <property type="match status" value="2"/>
</dbReference>